<evidence type="ECO:0000256" key="3">
    <source>
        <dbReference type="PROSITE-ProRule" id="PRU00221"/>
    </source>
</evidence>
<dbReference type="HOGENOM" id="CLU_000288_57_33_1"/>
<evidence type="ECO:0000313" key="5">
    <source>
        <dbReference type="Proteomes" id="UP000054485"/>
    </source>
</evidence>
<reference evidence="4 5" key="1">
    <citation type="submission" date="2014-04" db="EMBL/GenBank/DDBJ databases">
        <authorList>
            <consortium name="DOE Joint Genome Institute"/>
            <person name="Kuo A."/>
            <person name="Ruytinx J."/>
            <person name="Rineau F."/>
            <person name="Colpaert J."/>
            <person name="Kohler A."/>
            <person name="Nagy L.G."/>
            <person name="Floudas D."/>
            <person name="Copeland A."/>
            <person name="Barry K.W."/>
            <person name="Cichocki N."/>
            <person name="Veneault-Fourrey C."/>
            <person name="LaButti K."/>
            <person name="Lindquist E.A."/>
            <person name="Lipzen A."/>
            <person name="Lundell T."/>
            <person name="Morin E."/>
            <person name="Murat C."/>
            <person name="Sun H."/>
            <person name="Tunlid A."/>
            <person name="Henrissat B."/>
            <person name="Grigoriev I.V."/>
            <person name="Hibbett D.S."/>
            <person name="Martin F."/>
            <person name="Nordberg H.P."/>
            <person name="Cantor M.N."/>
            <person name="Hua S.X."/>
        </authorList>
    </citation>
    <scope>NUCLEOTIDE SEQUENCE [LARGE SCALE GENOMIC DNA]</scope>
    <source>
        <strain evidence="4 5">UH-Slu-Lm8-n1</strain>
    </source>
</reference>
<keyword evidence="5" id="KW-1185">Reference proteome</keyword>
<dbReference type="InterPro" id="IPR036322">
    <property type="entry name" value="WD40_repeat_dom_sf"/>
</dbReference>
<dbReference type="Proteomes" id="UP000054485">
    <property type="component" value="Unassembled WGS sequence"/>
</dbReference>
<feature type="repeat" description="WD" evidence="3">
    <location>
        <begin position="102"/>
        <end position="127"/>
    </location>
</feature>
<dbReference type="AlphaFoldDB" id="A0A0D0AC55"/>
<evidence type="ECO:0000256" key="2">
    <source>
        <dbReference type="ARBA" id="ARBA00022737"/>
    </source>
</evidence>
<dbReference type="PANTHER" id="PTHR19848">
    <property type="entry name" value="WD40 REPEAT PROTEIN"/>
    <property type="match status" value="1"/>
</dbReference>
<accession>A0A0D0AC55</accession>
<feature type="repeat" description="WD" evidence="3">
    <location>
        <begin position="228"/>
        <end position="269"/>
    </location>
</feature>
<feature type="non-terminal residue" evidence="4">
    <location>
        <position position="310"/>
    </location>
</feature>
<dbReference type="STRING" id="930992.A0A0D0AC55"/>
<proteinExistence type="predicted"/>
<dbReference type="InParanoid" id="A0A0D0AC55"/>
<name>A0A0D0AC55_9AGAM</name>
<keyword evidence="2" id="KW-0677">Repeat</keyword>
<gene>
    <name evidence="4" type="ORF">CY34DRAFT_19529</name>
</gene>
<keyword evidence="1 3" id="KW-0853">WD repeat</keyword>
<dbReference type="PROSITE" id="PS50294">
    <property type="entry name" value="WD_REPEATS_REGION"/>
    <property type="match status" value="4"/>
</dbReference>
<feature type="repeat" description="WD" evidence="3">
    <location>
        <begin position="59"/>
        <end position="100"/>
    </location>
</feature>
<organism evidence="4 5">
    <name type="scientific">Suillus luteus UH-Slu-Lm8-n1</name>
    <dbReference type="NCBI Taxonomy" id="930992"/>
    <lineage>
        <taxon>Eukaryota</taxon>
        <taxon>Fungi</taxon>
        <taxon>Dikarya</taxon>
        <taxon>Basidiomycota</taxon>
        <taxon>Agaricomycotina</taxon>
        <taxon>Agaricomycetes</taxon>
        <taxon>Agaricomycetidae</taxon>
        <taxon>Boletales</taxon>
        <taxon>Suillineae</taxon>
        <taxon>Suillaceae</taxon>
        <taxon>Suillus</taxon>
    </lineage>
</organism>
<sequence length="310" mass="34549">MSQLQVISSTTPTRTFEDHRGVVQAIAVFPDRRRMVTGLSNHHALRLWDLETGVVLKKMEGHDNGVWALAVSRDGQIIASGDLGGELIIWHGETGESITQPIEAHSEGINSVDFSPDGTVLVTGSWDDIKFWCTKTWQMQGEPIDCDYVRCVRYSPSGELLAVATTDNIHIYDPDTRERVASFKGHTNWNYSLAWTPDGTRLLSGGDKRDPTIREWDPSTWQQVGHPWEGHTDDINAIAIDPTGTLVASASDDCHVRLWRLSDRRIIGIFEHSSLVFSVTFSVDGRHIFSGGDDNKISEWEVPKDANSKA</sequence>
<dbReference type="InterPro" id="IPR001680">
    <property type="entry name" value="WD40_rpt"/>
</dbReference>
<evidence type="ECO:0000256" key="1">
    <source>
        <dbReference type="ARBA" id="ARBA00022574"/>
    </source>
</evidence>
<dbReference type="CDD" id="cd00200">
    <property type="entry name" value="WD40"/>
    <property type="match status" value="1"/>
</dbReference>
<dbReference type="SMART" id="SM00320">
    <property type="entry name" value="WD40"/>
    <property type="match status" value="7"/>
</dbReference>
<dbReference type="Gene3D" id="2.130.10.10">
    <property type="entry name" value="YVTN repeat-like/Quinoprotein amine dehydrogenase"/>
    <property type="match status" value="3"/>
</dbReference>
<feature type="repeat" description="WD" evidence="3">
    <location>
        <begin position="16"/>
        <end position="58"/>
    </location>
</feature>
<evidence type="ECO:0000313" key="4">
    <source>
        <dbReference type="EMBL" id="KIK31827.1"/>
    </source>
</evidence>
<reference evidence="5" key="2">
    <citation type="submission" date="2015-01" db="EMBL/GenBank/DDBJ databases">
        <title>Evolutionary Origins and Diversification of the Mycorrhizal Mutualists.</title>
        <authorList>
            <consortium name="DOE Joint Genome Institute"/>
            <consortium name="Mycorrhizal Genomics Consortium"/>
            <person name="Kohler A."/>
            <person name="Kuo A."/>
            <person name="Nagy L.G."/>
            <person name="Floudas D."/>
            <person name="Copeland A."/>
            <person name="Barry K.W."/>
            <person name="Cichocki N."/>
            <person name="Veneault-Fourrey C."/>
            <person name="LaButti K."/>
            <person name="Lindquist E.A."/>
            <person name="Lipzen A."/>
            <person name="Lundell T."/>
            <person name="Morin E."/>
            <person name="Murat C."/>
            <person name="Riley R."/>
            <person name="Ohm R."/>
            <person name="Sun H."/>
            <person name="Tunlid A."/>
            <person name="Henrissat B."/>
            <person name="Grigoriev I.V."/>
            <person name="Hibbett D.S."/>
            <person name="Martin F."/>
        </authorList>
    </citation>
    <scope>NUCLEOTIDE SEQUENCE [LARGE SCALE GENOMIC DNA]</scope>
    <source>
        <strain evidence="5">UH-Slu-Lm8-n1</strain>
    </source>
</reference>
<protein>
    <submittedName>
        <fullName evidence="4">Unplaced genomic scaffold CY34scaffold_1481, whole genome shotgun sequence</fullName>
    </submittedName>
</protein>
<dbReference type="PANTHER" id="PTHR19848:SF8">
    <property type="entry name" value="F-BOX AND WD REPEAT DOMAIN CONTAINING 7"/>
    <property type="match status" value="1"/>
</dbReference>
<dbReference type="InterPro" id="IPR015943">
    <property type="entry name" value="WD40/YVTN_repeat-like_dom_sf"/>
</dbReference>
<dbReference type="PROSITE" id="PS50082">
    <property type="entry name" value="WD_REPEATS_2"/>
    <property type="match status" value="5"/>
</dbReference>
<dbReference type="EMBL" id="KN836612">
    <property type="protein sequence ID" value="KIK31827.1"/>
    <property type="molecule type" value="Genomic_DNA"/>
</dbReference>
<feature type="repeat" description="WD" evidence="3">
    <location>
        <begin position="269"/>
        <end position="310"/>
    </location>
</feature>
<dbReference type="Pfam" id="PF00400">
    <property type="entry name" value="WD40"/>
    <property type="match status" value="7"/>
</dbReference>
<dbReference type="OrthoDB" id="2660687at2759"/>
<dbReference type="SUPFAM" id="SSF50978">
    <property type="entry name" value="WD40 repeat-like"/>
    <property type="match status" value="1"/>
</dbReference>